<evidence type="ECO:0000256" key="1">
    <source>
        <dbReference type="ARBA" id="ARBA00038283"/>
    </source>
</evidence>
<dbReference type="AlphaFoldDB" id="I9QR19"/>
<accession>I9QR19</accession>
<sequence length="376" mass="44114">LWEFKSKLVPTLWEFYPSFFVLMWGLCIFAANQSFMKKKLPITKNKDVVVSWVYTWSKQQDMSIHEQRIVLRILEACQAELKGVKLKDYAGTKRKFEHGLWDVDAQMHVSDVIFSGRDYNEIIAALDSLAGRFFTYEDDEEWWKCGFISNPKYKKRTGIITFRVSNDLWDVFTKFAKGYREFELNKALALPTGYSLRFYMLMSGQVYPLDISLENLKDRLGIPADKYKDKNGKDRIDHFEERVLKPAKAALDESCPYTFNYVKVRENPNNKRSKVTGLRFYPVYQPQFRDEELEGKELQAKVTARYQIDSHVYEYLRYSCGFTSEEINRNKETFITAQEKITDLIGELALLNGKSREKNNPKGWIINALKGKIKDK</sequence>
<evidence type="ECO:0000259" key="3">
    <source>
        <dbReference type="Pfam" id="PF01051"/>
    </source>
</evidence>
<keyword evidence="2" id="KW-0472">Membrane</keyword>
<dbReference type="Pfam" id="PF01051">
    <property type="entry name" value="Rep3_N"/>
    <property type="match status" value="1"/>
</dbReference>
<keyword evidence="2" id="KW-0812">Transmembrane</keyword>
<feature type="non-terminal residue" evidence="4">
    <location>
        <position position="1"/>
    </location>
</feature>
<dbReference type="Gene3D" id="1.10.10.10">
    <property type="entry name" value="Winged helix-like DNA-binding domain superfamily/Winged helix DNA-binding domain"/>
    <property type="match status" value="2"/>
</dbReference>
<evidence type="ECO:0000313" key="4">
    <source>
        <dbReference type="EMBL" id="EIY32141.1"/>
    </source>
</evidence>
<dbReference type="PATRIC" id="fig|997877.3.peg.4645"/>
<dbReference type="SUPFAM" id="SSF46785">
    <property type="entry name" value="Winged helix' DNA-binding domain"/>
    <property type="match status" value="2"/>
</dbReference>
<evidence type="ECO:0000313" key="5">
    <source>
        <dbReference type="Proteomes" id="UP000004019"/>
    </source>
</evidence>
<dbReference type="Pfam" id="PF21205">
    <property type="entry name" value="Rep3_C"/>
    <property type="match status" value="1"/>
</dbReference>
<evidence type="ECO:0000256" key="2">
    <source>
        <dbReference type="SAM" id="Phobius"/>
    </source>
</evidence>
<name>I9QR19_9BACT</name>
<dbReference type="InterPro" id="IPR036390">
    <property type="entry name" value="WH_DNA-bd_sf"/>
</dbReference>
<dbReference type="EMBL" id="AGXI01000043">
    <property type="protein sequence ID" value="EIY32141.1"/>
    <property type="molecule type" value="Genomic_DNA"/>
</dbReference>
<dbReference type="InterPro" id="IPR000525">
    <property type="entry name" value="Initiator_Rep_WH1"/>
</dbReference>
<feature type="transmembrane region" description="Helical" evidence="2">
    <location>
        <begin position="15"/>
        <end position="36"/>
    </location>
</feature>
<dbReference type="Proteomes" id="UP000004019">
    <property type="component" value="Unassembled WGS sequence"/>
</dbReference>
<keyword evidence="2" id="KW-1133">Transmembrane helix</keyword>
<gene>
    <name evidence="4" type="ORF">HMPREF1065_04407</name>
</gene>
<dbReference type="GO" id="GO:0006270">
    <property type="term" value="P:DNA replication initiation"/>
    <property type="evidence" value="ECO:0007669"/>
    <property type="project" value="InterPro"/>
</dbReference>
<reference evidence="4 5" key="1">
    <citation type="submission" date="2012-02" db="EMBL/GenBank/DDBJ databases">
        <title>The Genome Sequence of Bacteroides dorei CL03T12C01.</title>
        <authorList>
            <consortium name="The Broad Institute Genome Sequencing Platform"/>
            <person name="Earl A."/>
            <person name="Ward D."/>
            <person name="Feldgarden M."/>
            <person name="Gevers D."/>
            <person name="Zitomersky N.L."/>
            <person name="Coyne M.J."/>
            <person name="Comstock L.E."/>
            <person name="Young S.K."/>
            <person name="Zeng Q."/>
            <person name="Gargeya S."/>
            <person name="Fitzgerald M."/>
            <person name="Haas B."/>
            <person name="Abouelleil A."/>
            <person name="Alvarado L."/>
            <person name="Arachchi H.M."/>
            <person name="Berlin A."/>
            <person name="Chapman S.B."/>
            <person name="Gearin G."/>
            <person name="Goldberg J."/>
            <person name="Griggs A."/>
            <person name="Gujja S."/>
            <person name="Hansen M."/>
            <person name="Heiman D."/>
            <person name="Howarth C."/>
            <person name="Larimer J."/>
            <person name="Lui A."/>
            <person name="MacDonald P.J.P."/>
            <person name="McCowen C."/>
            <person name="Montmayeur A."/>
            <person name="Murphy C."/>
            <person name="Neiman D."/>
            <person name="Pearson M."/>
            <person name="Priest M."/>
            <person name="Roberts A."/>
            <person name="Saif S."/>
            <person name="Shea T."/>
            <person name="Sisk P."/>
            <person name="Stolte C."/>
            <person name="Sykes S."/>
            <person name="Wortman J."/>
            <person name="Nusbaum C."/>
            <person name="Birren B."/>
        </authorList>
    </citation>
    <scope>NUCLEOTIDE SEQUENCE [LARGE SCALE GENOMIC DNA]</scope>
    <source>
        <strain evidence="4 5">CL03T12C01</strain>
    </source>
</reference>
<dbReference type="GO" id="GO:0003887">
    <property type="term" value="F:DNA-directed DNA polymerase activity"/>
    <property type="evidence" value="ECO:0007669"/>
    <property type="project" value="InterPro"/>
</dbReference>
<proteinExistence type="inferred from homology"/>
<comment type="similarity">
    <text evidence="1">Belongs to the initiator RepB protein family.</text>
</comment>
<comment type="caution">
    <text evidence="4">The sequence shown here is derived from an EMBL/GenBank/DDBJ whole genome shotgun (WGS) entry which is preliminary data.</text>
</comment>
<protein>
    <recommendedName>
        <fullName evidence="3">Initiator Rep protein WH1 domain-containing protein</fullName>
    </recommendedName>
</protein>
<dbReference type="HOGENOM" id="CLU_734685_0_0_10"/>
<organism evidence="4 5">
    <name type="scientific">Phocaeicola dorei CL03T12C01</name>
    <dbReference type="NCBI Taxonomy" id="997877"/>
    <lineage>
        <taxon>Bacteria</taxon>
        <taxon>Pseudomonadati</taxon>
        <taxon>Bacteroidota</taxon>
        <taxon>Bacteroidia</taxon>
        <taxon>Bacteroidales</taxon>
        <taxon>Bacteroidaceae</taxon>
        <taxon>Phocaeicola</taxon>
    </lineage>
</organism>
<feature type="domain" description="Initiator Rep protein WH1" evidence="3">
    <location>
        <begin position="59"/>
        <end position="202"/>
    </location>
</feature>
<dbReference type="InterPro" id="IPR036388">
    <property type="entry name" value="WH-like_DNA-bd_sf"/>
</dbReference>